<gene>
    <name evidence="2" type="ORF">SAMN04487884_10253</name>
</gene>
<dbReference type="InterPro" id="IPR000182">
    <property type="entry name" value="GNAT_dom"/>
</dbReference>
<dbReference type="AlphaFoldDB" id="A0A1H9LFS6"/>
<dbReference type="InterPro" id="IPR016181">
    <property type="entry name" value="Acyl_CoA_acyltransferase"/>
</dbReference>
<reference evidence="2 3" key="1">
    <citation type="submission" date="2016-10" db="EMBL/GenBank/DDBJ databases">
        <authorList>
            <person name="de Groot N.N."/>
        </authorList>
    </citation>
    <scope>NUCLEOTIDE SEQUENCE [LARGE SCALE GENOMIC DNA]</scope>
    <source>
        <strain evidence="2 3">AR40</strain>
    </source>
</reference>
<dbReference type="OrthoDB" id="8479334at2"/>
<dbReference type="GO" id="GO:0016747">
    <property type="term" value="F:acyltransferase activity, transferring groups other than amino-acyl groups"/>
    <property type="evidence" value="ECO:0007669"/>
    <property type="project" value="InterPro"/>
</dbReference>
<organism evidence="2 3">
    <name type="scientific">Butyrivibrio fibrisolvens</name>
    <dbReference type="NCBI Taxonomy" id="831"/>
    <lineage>
        <taxon>Bacteria</taxon>
        <taxon>Bacillati</taxon>
        <taxon>Bacillota</taxon>
        <taxon>Clostridia</taxon>
        <taxon>Lachnospirales</taxon>
        <taxon>Lachnospiraceae</taxon>
        <taxon>Butyrivibrio</taxon>
    </lineage>
</organism>
<accession>A0A1H9LFS6</accession>
<dbReference type="PROSITE" id="PS51186">
    <property type="entry name" value="GNAT"/>
    <property type="match status" value="1"/>
</dbReference>
<evidence type="ECO:0000313" key="3">
    <source>
        <dbReference type="Proteomes" id="UP000182584"/>
    </source>
</evidence>
<sequence length="158" mass="18952">MIRLVTVEKKDRDRLWNINQKYLYEMTNFYDDPMDEDGNYHYGHFDEYFTDPKRKAYFIYSDDILAGFAMLNPYSNIDQNPDFTMAEFTIFPQYRRKHIALDTAKLILSQHPGKWEIKYNEKNHGAKKLWNTLAGPYEPKVYHLNEEETVLSFMVDTV</sequence>
<evidence type="ECO:0000313" key="2">
    <source>
        <dbReference type="EMBL" id="SER10099.1"/>
    </source>
</evidence>
<name>A0A1H9LFS6_BUTFI</name>
<dbReference type="Gene3D" id="3.40.630.30">
    <property type="match status" value="1"/>
</dbReference>
<dbReference type="RefSeq" id="WP_074753914.1">
    <property type="nucleotide sequence ID" value="NZ_FOGJ01000002.1"/>
</dbReference>
<dbReference type="EMBL" id="FOGJ01000002">
    <property type="protein sequence ID" value="SER10099.1"/>
    <property type="molecule type" value="Genomic_DNA"/>
</dbReference>
<evidence type="ECO:0000259" key="1">
    <source>
        <dbReference type="PROSITE" id="PS51186"/>
    </source>
</evidence>
<dbReference type="Proteomes" id="UP000182584">
    <property type="component" value="Unassembled WGS sequence"/>
</dbReference>
<proteinExistence type="predicted"/>
<protein>
    <submittedName>
        <fullName evidence="2">Predicted acetyltransferase</fullName>
    </submittedName>
</protein>
<feature type="domain" description="N-acetyltransferase" evidence="1">
    <location>
        <begin position="1"/>
        <end position="156"/>
    </location>
</feature>
<dbReference type="SUPFAM" id="SSF55729">
    <property type="entry name" value="Acyl-CoA N-acyltransferases (Nat)"/>
    <property type="match status" value="1"/>
</dbReference>
<keyword evidence="2" id="KW-0808">Transferase</keyword>